<sequence length="107" mass="12505">TETRRDTLHTPNLSPFSTDSTYGSERELDRRRDNSSGDEDERLEDFLKEWPKLAVKKHDLIPPTYSFLAEETQETPVNAKMPSASTSIRRPTAEWRSWDLRDFFENG</sequence>
<protein>
    <submittedName>
        <fullName evidence="2">Uncharacterized protein</fullName>
    </submittedName>
</protein>
<feature type="non-terminal residue" evidence="2">
    <location>
        <position position="1"/>
    </location>
</feature>
<accession>A0AAU9XHU1</accession>
<proteinExistence type="predicted"/>
<name>A0AAU9XHU1_9CNID</name>
<dbReference type="AlphaFoldDB" id="A0AAU9XHU1"/>
<gene>
    <name evidence="2" type="ORF">PMEA_00023744</name>
</gene>
<feature type="compositionally biased region" description="Basic and acidic residues" evidence="1">
    <location>
        <begin position="24"/>
        <end position="35"/>
    </location>
</feature>
<comment type="caution">
    <text evidence="2">The sequence shown here is derived from an EMBL/GenBank/DDBJ whole genome shotgun (WGS) entry which is preliminary data.</text>
</comment>
<dbReference type="EMBL" id="CALNXJ010000044">
    <property type="protein sequence ID" value="CAH3148157.1"/>
    <property type="molecule type" value="Genomic_DNA"/>
</dbReference>
<feature type="compositionally biased region" description="Polar residues" evidence="1">
    <location>
        <begin position="9"/>
        <end position="23"/>
    </location>
</feature>
<organism evidence="2 3">
    <name type="scientific">Pocillopora meandrina</name>
    <dbReference type="NCBI Taxonomy" id="46732"/>
    <lineage>
        <taxon>Eukaryota</taxon>
        <taxon>Metazoa</taxon>
        <taxon>Cnidaria</taxon>
        <taxon>Anthozoa</taxon>
        <taxon>Hexacorallia</taxon>
        <taxon>Scleractinia</taxon>
        <taxon>Astrocoeniina</taxon>
        <taxon>Pocilloporidae</taxon>
        <taxon>Pocillopora</taxon>
    </lineage>
</organism>
<dbReference type="Proteomes" id="UP001159428">
    <property type="component" value="Unassembled WGS sequence"/>
</dbReference>
<evidence type="ECO:0000313" key="2">
    <source>
        <dbReference type="EMBL" id="CAH3148157.1"/>
    </source>
</evidence>
<reference evidence="2 3" key="1">
    <citation type="submission" date="2022-05" db="EMBL/GenBank/DDBJ databases">
        <authorList>
            <consortium name="Genoscope - CEA"/>
            <person name="William W."/>
        </authorList>
    </citation>
    <scope>NUCLEOTIDE SEQUENCE [LARGE SCALE GENOMIC DNA]</scope>
</reference>
<feature type="non-terminal residue" evidence="2">
    <location>
        <position position="107"/>
    </location>
</feature>
<evidence type="ECO:0000313" key="3">
    <source>
        <dbReference type="Proteomes" id="UP001159428"/>
    </source>
</evidence>
<feature type="region of interest" description="Disordered" evidence="1">
    <location>
        <begin position="1"/>
        <end position="41"/>
    </location>
</feature>
<evidence type="ECO:0000256" key="1">
    <source>
        <dbReference type="SAM" id="MobiDB-lite"/>
    </source>
</evidence>
<keyword evidence="3" id="KW-1185">Reference proteome</keyword>